<sequence>MNLRKVKDFKEIFLFVVRKAILNLFRKYEDLKYSIFRRILA</sequence>
<dbReference type="AlphaFoldDB" id="G8LTZ8"/>
<reference evidence="1 2" key="2">
    <citation type="journal article" date="2012" name="Stand. Genomic Sci.">
        <title>Complete Genome Sequence of Clostridium clariflavum DSM 19732.</title>
        <authorList>
            <person name="Izquierdo J.A."/>
            <person name="Goodwin L."/>
            <person name="Davenport K.W."/>
            <person name="Teshima H."/>
            <person name="Bruce D."/>
            <person name="Detter C."/>
            <person name="Tapia R."/>
            <person name="Han S."/>
            <person name="Land M."/>
            <person name="Hauser L."/>
            <person name="Jeffries C.D."/>
            <person name="Han J."/>
            <person name="Pitluck S."/>
            <person name="Nolan M."/>
            <person name="Chen A."/>
            <person name="Huntemann M."/>
            <person name="Mavromatis K."/>
            <person name="Mikhailova N."/>
            <person name="Liolios K."/>
            <person name="Woyke T."/>
            <person name="Lynd L.R."/>
        </authorList>
    </citation>
    <scope>NUCLEOTIDE SEQUENCE [LARGE SCALE GENOMIC DNA]</scope>
    <source>
        <strain evidence="2">DSM 19732 / NBRC 101661 / EBR45</strain>
    </source>
</reference>
<keyword evidence="2" id="KW-1185">Reference proteome</keyword>
<reference evidence="2" key="1">
    <citation type="submission" date="2011-12" db="EMBL/GenBank/DDBJ databases">
        <title>Complete sequence of Clostridium clariflavum DSM 19732.</title>
        <authorList>
            <consortium name="US DOE Joint Genome Institute"/>
            <person name="Lucas S."/>
            <person name="Han J."/>
            <person name="Lapidus A."/>
            <person name="Cheng J.-F."/>
            <person name="Goodwin L."/>
            <person name="Pitluck S."/>
            <person name="Peters L."/>
            <person name="Teshima H."/>
            <person name="Detter J.C."/>
            <person name="Han C."/>
            <person name="Tapia R."/>
            <person name="Land M."/>
            <person name="Hauser L."/>
            <person name="Kyrpides N."/>
            <person name="Ivanova N."/>
            <person name="Pagani I."/>
            <person name="Kitzmiller T."/>
            <person name="Lynd L."/>
            <person name="Izquierdo J."/>
            <person name="Woyke T."/>
        </authorList>
    </citation>
    <scope>NUCLEOTIDE SEQUENCE [LARGE SCALE GENOMIC DNA]</scope>
    <source>
        <strain evidence="2">DSM 19732 / NBRC 101661 / EBR45</strain>
    </source>
</reference>
<dbReference type="STRING" id="720554.Clocl_1777"/>
<gene>
    <name evidence="1" type="ordered locus">Clocl_1777</name>
</gene>
<evidence type="ECO:0000313" key="2">
    <source>
        <dbReference type="Proteomes" id="UP000005435"/>
    </source>
</evidence>
<accession>G8LTZ8</accession>
<dbReference type="KEGG" id="ccl:Clocl_1777"/>
<protein>
    <submittedName>
        <fullName evidence="1">Uncharacterized protein</fullName>
    </submittedName>
</protein>
<dbReference type="HOGENOM" id="CLU_3267980_0_0_9"/>
<evidence type="ECO:0000313" key="1">
    <source>
        <dbReference type="EMBL" id="AEV68386.1"/>
    </source>
</evidence>
<organism evidence="1 2">
    <name type="scientific">Acetivibrio clariflavus (strain DSM 19732 / NBRC 101661 / EBR45)</name>
    <name type="common">Clostridium clariflavum</name>
    <dbReference type="NCBI Taxonomy" id="720554"/>
    <lineage>
        <taxon>Bacteria</taxon>
        <taxon>Bacillati</taxon>
        <taxon>Bacillota</taxon>
        <taxon>Clostridia</taxon>
        <taxon>Eubacteriales</taxon>
        <taxon>Oscillospiraceae</taxon>
        <taxon>Acetivibrio</taxon>
    </lineage>
</organism>
<name>G8LTZ8_ACECE</name>
<dbReference type="EMBL" id="CP003065">
    <property type="protein sequence ID" value="AEV68386.1"/>
    <property type="molecule type" value="Genomic_DNA"/>
</dbReference>
<dbReference type="Proteomes" id="UP000005435">
    <property type="component" value="Chromosome"/>
</dbReference>
<proteinExistence type="predicted"/>